<proteinExistence type="predicted"/>
<gene>
    <name evidence="1" type="ORF">SAMN04489834_2199</name>
</gene>
<dbReference type="EMBL" id="LT629742">
    <property type="protein sequence ID" value="SDS80981.1"/>
    <property type="molecule type" value="Genomic_DNA"/>
</dbReference>
<dbReference type="Proteomes" id="UP000181956">
    <property type="component" value="Chromosome I"/>
</dbReference>
<dbReference type="AlphaFoldDB" id="A0A1H1V915"/>
<keyword evidence="2" id="KW-1185">Reference proteome</keyword>
<evidence type="ECO:0000313" key="2">
    <source>
        <dbReference type="Proteomes" id="UP000181956"/>
    </source>
</evidence>
<sequence>MLFNGSVEDGALDEMLRADLKAGAGGQAVALVAETASGQVVGFVNTSPHDDFDGDDGHLDVDTLEIGFLLTTPHQPDTRPQLLGKLIPAITVREFERVYRRVQSPEQRVFETPEWWMLPLNYGIAWKDVDDASSVFIQLPDVGEQIAVHETGAGDNSWAFPIPDDLDELSSIIVEGREYARHRGQNDDLPRA</sequence>
<accession>A0A1H1V915</accession>
<reference evidence="2" key="1">
    <citation type="submission" date="2016-10" db="EMBL/GenBank/DDBJ databases">
        <authorList>
            <person name="Varghese N."/>
            <person name="Submissions S."/>
        </authorList>
    </citation>
    <scope>NUCLEOTIDE SEQUENCE [LARGE SCALE GENOMIC DNA]</scope>
    <source>
        <strain evidence="2">DSM 21772</strain>
    </source>
</reference>
<name>A0A1H1V915_9MICO</name>
<protein>
    <submittedName>
        <fullName evidence="1">Uncharacterized protein</fullName>
    </submittedName>
</protein>
<evidence type="ECO:0000313" key="1">
    <source>
        <dbReference type="EMBL" id="SDS80981.1"/>
    </source>
</evidence>
<organism evidence="1 2">
    <name type="scientific">Microterricola viridarii</name>
    <dbReference type="NCBI Taxonomy" id="412690"/>
    <lineage>
        <taxon>Bacteria</taxon>
        <taxon>Bacillati</taxon>
        <taxon>Actinomycetota</taxon>
        <taxon>Actinomycetes</taxon>
        <taxon>Micrococcales</taxon>
        <taxon>Microbacteriaceae</taxon>
        <taxon>Microterricola</taxon>
    </lineage>
</organism>